<name>A0ABQ8N9X7_PYRGI</name>
<accession>A0ABQ8N9X7</accession>
<evidence type="ECO:0000313" key="2">
    <source>
        <dbReference type="Proteomes" id="UP001059893"/>
    </source>
</evidence>
<protein>
    <submittedName>
        <fullName evidence="1">Uncharacterized protein</fullName>
    </submittedName>
</protein>
<dbReference type="EMBL" id="JABSND010000260">
    <property type="protein sequence ID" value="KAI6293080.1"/>
    <property type="molecule type" value="Genomic_DNA"/>
</dbReference>
<comment type="caution">
    <text evidence="1">The sequence shown here is derived from an EMBL/GenBank/DDBJ whole genome shotgun (WGS) entry which is preliminary data.</text>
</comment>
<organism evidence="1 2">
    <name type="scientific">Pyricularia grisea</name>
    <name type="common">Crabgrass-specific blast fungus</name>
    <name type="synonym">Magnaporthe grisea</name>
    <dbReference type="NCBI Taxonomy" id="148305"/>
    <lineage>
        <taxon>Eukaryota</taxon>
        <taxon>Fungi</taxon>
        <taxon>Dikarya</taxon>
        <taxon>Ascomycota</taxon>
        <taxon>Pezizomycotina</taxon>
        <taxon>Sordariomycetes</taxon>
        <taxon>Sordariomycetidae</taxon>
        <taxon>Magnaporthales</taxon>
        <taxon>Pyriculariaceae</taxon>
        <taxon>Pyricularia</taxon>
    </lineage>
</organism>
<reference evidence="1" key="1">
    <citation type="submission" date="2021-01" db="EMBL/GenBank/DDBJ databases">
        <title>Deciphering the adaptive evolutionary patterns associated with biogeogrpahic diversity in the finger millet blast pathogen Magnaporthe oryzae in Eastern Africa.</title>
        <authorList>
            <person name="Onyema G."/>
            <person name="Shittu T.A."/>
            <person name="Dodsworth S."/>
            <person name="Devilliers S."/>
            <person name="Muthumeenakshi S."/>
            <person name="Sreenivasaprasad S."/>
        </authorList>
    </citation>
    <scope>NUCLEOTIDE SEQUENCE</scope>
    <source>
        <strain evidence="1">D15/s37</strain>
    </source>
</reference>
<sequence length="90" mass="9649">MECHLVTKDETQMQHDGCFASRISANRPRAASRGTVQSSIYGTKEVPYLARGGGSANTQFASNSSKSCLSVLSVCVSQSKLCGSHEYSWA</sequence>
<dbReference type="Proteomes" id="UP001059893">
    <property type="component" value="Unassembled WGS sequence"/>
</dbReference>
<keyword evidence="2" id="KW-1185">Reference proteome</keyword>
<gene>
    <name evidence="1" type="ORF">MCOR33_009394</name>
</gene>
<proteinExistence type="predicted"/>
<evidence type="ECO:0000313" key="1">
    <source>
        <dbReference type="EMBL" id="KAI6293080.1"/>
    </source>
</evidence>